<comment type="similarity">
    <text evidence="6">Belongs to the prefoldin alpha subunit family.</text>
</comment>
<dbReference type="RefSeq" id="WP_338097201.1">
    <property type="nucleotide sequence ID" value="NZ_CP131061.1"/>
</dbReference>
<evidence type="ECO:0000256" key="2">
    <source>
        <dbReference type="ARBA" id="ARBA00011716"/>
    </source>
</evidence>
<evidence type="ECO:0000256" key="4">
    <source>
        <dbReference type="ARBA" id="ARBA00023186"/>
    </source>
</evidence>
<protein>
    <recommendedName>
        <fullName evidence="6 7">Prefoldin subunit alpha</fullName>
    </recommendedName>
    <alternativeName>
        <fullName evidence="6">GimC subunit alpha</fullName>
    </alternativeName>
</protein>
<dbReference type="GO" id="GO:0016272">
    <property type="term" value="C:prefoldin complex"/>
    <property type="evidence" value="ECO:0007669"/>
    <property type="project" value="UniProtKB-UniRule"/>
</dbReference>
<dbReference type="CDD" id="cd23160">
    <property type="entry name" value="Prefoldin_alpha_GimC"/>
    <property type="match status" value="1"/>
</dbReference>
<keyword evidence="3 6" id="KW-0963">Cytoplasm</keyword>
<name>A0AA96V7T2_9EURY</name>
<dbReference type="PANTHER" id="PTHR12674">
    <property type="entry name" value="PREFOLDIN SUBUNIT 5"/>
    <property type="match status" value="1"/>
</dbReference>
<dbReference type="AlphaFoldDB" id="A0AA96V7T2"/>
<keyword evidence="10" id="KW-1185">Reference proteome</keyword>
<dbReference type="Proteomes" id="UP001304970">
    <property type="component" value="Chromosome"/>
</dbReference>
<dbReference type="NCBIfam" id="TIGR00293">
    <property type="entry name" value="prefoldin subunit alpha"/>
    <property type="match status" value="1"/>
</dbReference>
<evidence type="ECO:0000313" key="10">
    <source>
        <dbReference type="Proteomes" id="UP001304970"/>
    </source>
</evidence>
<dbReference type="SUPFAM" id="SSF46579">
    <property type="entry name" value="Prefoldin"/>
    <property type="match status" value="1"/>
</dbReference>
<gene>
    <name evidence="6 9" type="primary">pfdA</name>
    <name evidence="9" type="ORF">MsAm2_10170</name>
</gene>
<dbReference type="GO" id="GO:0005737">
    <property type="term" value="C:cytoplasm"/>
    <property type="evidence" value="ECO:0007669"/>
    <property type="project" value="UniProtKB-SubCell"/>
</dbReference>
<organism evidence="9 10">
    <name type="scientific">Methanolapillus ohkumae</name>
    <dbReference type="NCBI Taxonomy" id="3028298"/>
    <lineage>
        <taxon>Archaea</taxon>
        <taxon>Methanobacteriati</taxon>
        <taxon>Methanobacteriota</taxon>
        <taxon>Stenosarchaea group</taxon>
        <taxon>Methanomicrobia</taxon>
        <taxon>Methanosarcinales</taxon>
        <taxon>Methanosarcinaceae</taxon>
        <taxon>Methanolapillus</taxon>
    </lineage>
</organism>
<dbReference type="PANTHER" id="PTHR12674:SF4">
    <property type="entry name" value="PREFOLDIN SUBUNIT ALPHA 2"/>
    <property type="match status" value="1"/>
</dbReference>
<comment type="similarity">
    <text evidence="1">Belongs to the prefoldin subunit alpha family.</text>
</comment>
<dbReference type="HAMAP" id="MF_00308">
    <property type="entry name" value="PfdA"/>
    <property type="match status" value="1"/>
</dbReference>
<dbReference type="Gene3D" id="1.10.287.370">
    <property type="match status" value="1"/>
</dbReference>
<evidence type="ECO:0000256" key="5">
    <source>
        <dbReference type="ARBA" id="ARBA00025077"/>
    </source>
</evidence>
<dbReference type="GO" id="GO:0006457">
    <property type="term" value="P:protein folding"/>
    <property type="evidence" value="ECO:0007669"/>
    <property type="project" value="UniProtKB-UniRule"/>
</dbReference>
<evidence type="ECO:0000256" key="1">
    <source>
        <dbReference type="ARBA" id="ARBA00010048"/>
    </source>
</evidence>
<reference evidence="9 10" key="1">
    <citation type="submission" date="2023-07" db="EMBL/GenBank/DDBJ databases">
        <title>Closed genome sequence of Methanosarcinaceae archaeon Am2.</title>
        <authorList>
            <person name="Poehlein A."/>
            <person name="Protasov E."/>
            <person name="Platt K."/>
            <person name="Reeh H."/>
            <person name="Daniel R."/>
            <person name="Brune A."/>
        </authorList>
    </citation>
    <scope>NUCLEOTIDE SEQUENCE [LARGE SCALE GENOMIC DNA]</scope>
    <source>
        <strain evidence="9 10">Am2</strain>
    </source>
</reference>
<dbReference type="InterPro" id="IPR011599">
    <property type="entry name" value="PFD_alpha_archaea"/>
</dbReference>
<evidence type="ECO:0000256" key="7">
    <source>
        <dbReference type="NCBIfam" id="TIGR00293"/>
    </source>
</evidence>
<dbReference type="InterPro" id="IPR009053">
    <property type="entry name" value="Prefoldin"/>
</dbReference>
<accession>A0AA96V7T2</accession>
<feature type="coiled-coil region" evidence="8">
    <location>
        <begin position="2"/>
        <end position="36"/>
    </location>
</feature>
<keyword evidence="8" id="KW-0175">Coiled coil</keyword>
<dbReference type="EMBL" id="CP131061">
    <property type="protein sequence ID" value="WNY27225.1"/>
    <property type="molecule type" value="Genomic_DNA"/>
</dbReference>
<evidence type="ECO:0000313" key="9">
    <source>
        <dbReference type="EMBL" id="WNY27225.1"/>
    </source>
</evidence>
<dbReference type="Pfam" id="PF02996">
    <property type="entry name" value="Prefoldin"/>
    <property type="match status" value="1"/>
</dbReference>
<proteinExistence type="inferred from homology"/>
<comment type="subunit">
    <text evidence="2 6">Heterohexamer of two alpha and four beta subunits.</text>
</comment>
<evidence type="ECO:0000256" key="6">
    <source>
        <dbReference type="HAMAP-Rule" id="MF_00308"/>
    </source>
</evidence>
<comment type="function">
    <text evidence="5 6">Molecular chaperone capable of stabilizing a range of proteins. Seems to fulfill an ATP-independent, HSP70-like function in archaeal de novo protein folding.</text>
</comment>
<evidence type="ECO:0000256" key="3">
    <source>
        <dbReference type="ARBA" id="ARBA00022490"/>
    </source>
</evidence>
<evidence type="ECO:0000256" key="8">
    <source>
        <dbReference type="SAM" id="Coils"/>
    </source>
</evidence>
<dbReference type="InterPro" id="IPR004127">
    <property type="entry name" value="Prefoldin_subunit_alpha"/>
</dbReference>
<dbReference type="GeneID" id="89228435"/>
<keyword evidence="4 6" id="KW-0143">Chaperone</keyword>
<sequence length="137" mass="15182">MAQVSEQQARQLVAQYQEFQRNAEAVQEQMNMVRNTLAGCESSVRTISGLKEAASKDAFESIIPVGSGCFVHAEIKNFSKVIINVGSGANVEKNVDEALEFLNERKGKLEKMLQDLNTSLTTFVQKMQSIEAVLNQQ</sequence>
<comment type="subcellular location">
    <subcellularLocation>
        <location evidence="6">Cytoplasm</location>
    </subcellularLocation>
</comment>
<dbReference type="GO" id="GO:0051082">
    <property type="term" value="F:unfolded protein binding"/>
    <property type="evidence" value="ECO:0007669"/>
    <property type="project" value="UniProtKB-UniRule"/>
</dbReference>